<proteinExistence type="predicted"/>
<gene>
    <name evidence="8" type="ORF">KXQ929_LOCUS22499</name>
</gene>
<dbReference type="EMBL" id="CAJOBB010001722">
    <property type="protein sequence ID" value="CAF3895064.1"/>
    <property type="molecule type" value="Genomic_DNA"/>
</dbReference>
<dbReference type="GO" id="GO:0015031">
    <property type="term" value="P:protein transport"/>
    <property type="evidence" value="ECO:0007669"/>
    <property type="project" value="UniProtKB-KW"/>
</dbReference>
<dbReference type="GO" id="GO:0005802">
    <property type="term" value="C:trans-Golgi network"/>
    <property type="evidence" value="ECO:0007669"/>
    <property type="project" value="TreeGrafter"/>
</dbReference>
<protein>
    <submittedName>
        <fullName evidence="8">Uncharacterized protein</fullName>
    </submittedName>
</protein>
<dbReference type="PANTHER" id="PTHR15071">
    <property type="entry name" value="MANNOSE-6-PHOSPHATE RECEPTOR FAMILY MEMBER"/>
    <property type="match status" value="1"/>
</dbReference>
<dbReference type="PANTHER" id="PTHR15071:SF0">
    <property type="entry name" value="MANNOSE 6-PHOSPHATE RECEPTOR-LIKE PROTEIN 1"/>
    <property type="match status" value="1"/>
</dbReference>
<dbReference type="SUPFAM" id="SSF50911">
    <property type="entry name" value="Mannose 6-phosphate receptor domain"/>
    <property type="match status" value="1"/>
</dbReference>
<comment type="subcellular location">
    <subcellularLocation>
        <location evidence="1">Preautophagosomal structure membrane</location>
        <topology evidence="1">Single-pass type I membrane protein</topology>
    </subcellularLocation>
</comment>
<dbReference type="Pfam" id="PF09451">
    <property type="entry name" value="ATG27"/>
    <property type="match status" value="1"/>
</dbReference>
<keyword evidence="4" id="KW-0813">Transport</keyword>
<feature type="transmembrane region" description="Helical" evidence="7">
    <location>
        <begin position="221"/>
        <end position="239"/>
    </location>
</feature>
<keyword evidence="2 7" id="KW-0812">Transmembrane</keyword>
<keyword evidence="4" id="KW-0653">Protein transport</keyword>
<reference evidence="8" key="1">
    <citation type="submission" date="2021-02" db="EMBL/GenBank/DDBJ databases">
        <authorList>
            <person name="Nowell W R."/>
        </authorList>
    </citation>
    <scope>NUCLEOTIDE SEQUENCE</scope>
</reference>
<organism evidence="8 9">
    <name type="scientific">Adineta steineri</name>
    <dbReference type="NCBI Taxonomy" id="433720"/>
    <lineage>
        <taxon>Eukaryota</taxon>
        <taxon>Metazoa</taxon>
        <taxon>Spiralia</taxon>
        <taxon>Gnathifera</taxon>
        <taxon>Rotifera</taxon>
        <taxon>Eurotatoria</taxon>
        <taxon>Bdelloidea</taxon>
        <taxon>Adinetida</taxon>
        <taxon>Adinetidae</taxon>
        <taxon>Adineta</taxon>
    </lineage>
</organism>
<evidence type="ECO:0000256" key="3">
    <source>
        <dbReference type="ARBA" id="ARBA00022729"/>
    </source>
</evidence>
<evidence type="ECO:0000256" key="6">
    <source>
        <dbReference type="ARBA" id="ARBA00023136"/>
    </source>
</evidence>
<dbReference type="GO" id="GO:0034045">
    <property type="term" value="C:phagophore assembly site membrane"/>
    <property type="evidence" value="ECO:0007669"/>
    <property type="project" value="UniProtKB-SubCell"/>
</dbReference>
<comment type="caution">
    <text evidence="8">The sequence shown here is derived from an EMBL/GenBank/DDBJ whole genome shotgun (WGS) entry which is preliminary data.</text>
</comment>
<evidence type="ECO:0000313" key="8">
    <source>
        <dbReference type="EMBL" id="CAF3895064.1"/>
    </source>
</evidence>
<evidence type="ECO:0000256" key="5">
    <source>
        <dbReference type="ARBA" id="ARBA00022989"/>
    </source>
</evidence>
<dbReference type="GO" id="GO:0000139">
    <property type="term" value="C:Golgi membrane"/>
    <property type="evidence" value="ECO:0007669"/>
    <property type="project" value="UniProtKB-SubCell"/>
</dbReference>
<evidence type="ECO:0000256" key="4">
    <source>
        <dbReference type="ARBA" id="ARBA00022927"/>
    </source>
</evidence>
<dbReference type="Proteomes" id="UP000663868">
    <property type="component" value="Unassembled WGS sequence"/>
</dbReference>
<dbReference type="Gene3D" id="2.70.130.10">
    <property type="entry name" value="Mannose-6-phosphate receptor binding domain"/>
    <property type="match status" value="1"/>
</dbReference>
<evidence type="ECO:0000256" key="7">
    <source>
        <dbReference type="SAM" id="Phobius"/>
    </source>
</evidence>
<name>A0A819HFM0_9BILA</name>
<keyword evidence="5 7" id="KW-1133">Transmembrane helix</keyword>
<keyword evidence="6 7" id="KW-0472">Membrane</keyword>
<dbReference type="InterPro" id="IPR018939">
    <property type="entry name" value="Autophagy-rel_prot_27"/>
</dbReference>
<dbReference type="InterPro" id="IPR009011">
    <property type="entry name" value="Man6P_isomerase_rcpt-bd_dom_sf"/>
</dbReference>
<accession>A0A819HFM0</accession>
<dbReference type="AlphaFoldDB" id="A0A819HFM0"/>
<evidence type="ECO:0000256" key="1">
    <source>
        <dbReference type="ARBA" id="ARBA00004472"/>
    </source>
</evidence>
<sequence>MNIIFPDDYNQRLDEHIKNQFKTLLKPSHPCEYQNKNENYLKGSSCPLIGLPDDVINANINTMSIPLSIIRRYSKRFIPHLICVGRTDGAPMWKDVTPTTSDNHVYSYNPCHSFTQGECKDVAVCQAFATDEKLTYSLGTQNSIKWKTTAGDDTPTLIYTSGERTSEVKLRCLTSKEPDKLEVQGYDALKALYTMTLSSKCVCWDGCKGGHHPKSNDGPSAGTIFIVILLVLIFVYLIAFMSYNKFKLQATGIEILPHRTFWISLPRYSSAGILFVFQKVTNKKGDYNAIP</sequence>
<keyword evidence="3" id="KW-0732">Signal</keyword>
<evidence type="ECO:0000256" key="2">
    <source>
        <dbReference type="ARBA" id="ARBA00022692"/>
    </source>
</evidence>
<evidence type="ECO:0000313" key="9">
    <source>
        <dbReference type="Proteomes" id="UP000663868"/>
    </source>
</evidence>